<dbReference type="EMBL" id="KZ668226">
    <property type="protein sequence ID" value="PPR88596.1"/>
    <property type="molecule type" value="Genomic_DNA"/>
</dbReference>
<reference evidence="3 4" key="1">
    <citation type="submission" date="2015-01" db="EMBL/GenBank/DDBJ databases">
        <title>Genome of allotetraploid Gossypium barbadense reveals genomic plasticity and fiber elongation in cotton evolution.</title>
        <authorList>
            <person name="Chen X."/>
            <person name="Liu X."/>
            <person name="Zhao B."/>
            <person name="Zheng H."/>
            <person name="Hu Y."/>
            <person name="Lu G."/>
            <person name="Yang C."/>
            <person name="Chen J."/>
            <person name="Shan C."/>
            <person name="Zhang L."/>
            <person name="Zhou Y."/>
            <person name="Wang L."/>
            <person name="Guo W."/>
            <person name="Bai Y."/>
            <person name="Ruan J."/>
            <person name="Shangguan X."/>
            <person name="Mao Y."/>
            <person name="Jiang J."/>
            <person name="Zhu Y."/>
            <person name="Lei J."/>
            <person name="Kang H."/>
            <person name="Chen S."/>
            <person name="He X."/>
            <person name="Wang R."/>
            <person name="Wang Y."/>
            <person name="Chen J."/>
            <person name="Wang L."/>
            <person name="Yu S."/>
            <person name="Wang B."/>
            <person name="Wei J."/>
            <person name="Song S."/>
            <person name="Lu X."/>
            <person name="Gao Z."/>
            <person name="Gu W."/>
            <person name="Deng X."/>
            <person name="Ma D."/>
            <person name="Wang S."/>
            <person name="Liang W."/>
            <person name="Fang L."/>
            <person name="Cai C."/>
            <person name="Zhu X."/>
            <person name="Zhou B."/>
            <person name="Zhang Y."/>
            <person name="Chen Z."/>
            <person name="Xu S."/>
            <person name="Zhu R."/>
            <person name="Wang S."/>
            <person name="Zhang T."/>
            <person name="Zhao G."/>
        </authorList>
    </citation>
    <scope>NUCLEOTIDE SEQUENCE [LARGE SCALE GENOMIC DNA]</scope>
    <source>
        <strain evidence="4">cv. Xinhai21</strain>
        <tissue evidence="3">Leaf</tissue>
    </source>
</reference>
<accession>A0A2P5WC02</accession>
<dbReference type="OrthoDB" id="994333at2759"/>
<dbReference type="GO" id="GO:0008270">
    <property type="term" value="F:zinc ion binding"/>
    <property type="evidence" value="ECO:0007669"/>
    <property type="project" value="UniProtKB-KW"/>
</dbReference>
<keyword evidence="1" id="KW-0862">Zinc</keyword>
<keyword evidence="1" id="KW-0479">Metal-binding</keyword>
<dbReference type="GO" id="GO:0003676">
    <property type="term" value="F:nucleic acid binding"/>
    <property type="evidence" value="ECO:0007669"/>
    <property type="project" value="InterPro"/>
</dbReference>
<evidence type="ECO:0000313" key="4">
    <source>
        <dbReference type="Proteomes" id="UP000239757"/>
    </source>
</evidence>
<dbReference type="Proteomes" id="UP000239757">
    <property type="component" value="Unassembled WGS sequence"/>
</dbReference>
<evidence type="ECO:0000313" key="3">
    <source>
        <dbReference type="EMBL" id="PPR88596.1"/>
    </source>
</evidence>
<evidence type="ECO:0000259" key="2">
    <source>
        <dbReference type="PROSITE" id="PS50158"/>
    </source>
</evidence>
<gene>
    <name evidence="3" type="ORF">GOBAR_AA32089</name>
</gene>
<evidence type="ECO:0000256" key="1">
    <source>
        <dbReference type="PROSITE-ProRule" id="PRU00047"/>
    </source>
</evidence>
<proteinExistence type="predicted"/>
<sequence>MEEDFEVLEGDIQKTIINGIPSIKFSNRIRQILIQDMNNTPWTESFDPTQTFLSIVIHGSDFQGCRRVEYDILPTVCFHCGRYGHMNDVCPFTTSEPRVEKNLPPSETVPEVESMTINGGVEELGKEKLAIVTSGNGEISKVTDGGSSDSRLSISNNDGYSIFRFCPRSSQWVEGPILVAASNETNDSLDPCSHTMITFKEIECTSNID</sequence>
<feature type="domain" description="CCHC-type" evidence="2">
    <location>
        <begin position="77"/>
        <end position="91"/>
    </location>
</feature>
<dbReference type="PROSITE" id="PS50158">
    <property type="entry name" value="ZF_CCHC"/>
    <property type="match status" value="1"/>
</dbReference>
<dbReference type="InterPro" id="IPR001878">
    <property type="entry name" value="Znf_CCHC"/>
</dbReference>
<organism evidence="3 4">
    <name type="scientific">Gossypium barbadense</name>
    <name type="common">Sea Island cotton</name>
    <name type="synonym">Hibiscus barbadensis</name>
    <dbReference type="NCBI Taxonomy" id="3634"/>
    <lineage>
        <taxon>Eukaryota</taxon>
        <taxon>Viridiplantae</taxon>
        <taxon>Streptophyta</taxon>
        <taxon>Embryophyta</taxon>
        <taxon>Tracheophyta</taxon>
        <taxon>Spermatophyta</taxon>
        <taxon>Magnoliopsida</taxon>
        <taxon>eudicotyledons</taxon>
        <taxon>Gunneridae</taxon>
        <taxon>Pentapetalae</taxon>
        <taxon>rosids</taxon>
        <taxon>malvids</taxon>
        <taxon>Malvales</taxon>
        <taxon>Malvaceae</taxon>
        <taxon>Malvoideae</taxon>
        <taxon>Gossypium</taxon>
    </lineage>
</organism>
<dbReference type="InterPro" id="IPR036875">
    <property type="entry name" value="Znf_CCHC_sf"/>
</dbReference>
<protein>
    <recommendedName>
        <fullName evidence="2">CCHC-type domain-containing protein</fullName>
    </recommendedName>
</protein>
<dbReference type="SUPFAM" id="SSF57756">
    <property type="entry name" value="Retrovirus zinc finger-like domains"/>
    <property type="match status" value="1"/>
</dbReference>
<name>A0A2P5WC02_GOSBA</name>
<dbReference type="AlphaFoldDB" id="A0A2P5WC02"/>
<keyword evidence="1" id="KW-0863">Zinc-finger</keyword>